<evidence type="ECO:0000313" key="1">
    <source>
        <dbReference type="EMBL" id="KAA6325629.1"/>
    </source>
</evidence>
<reference evidence="1" key="1">
    <citation type="submission" date="2019-03" db="EMBL/GenBank/DDBJ databases">
        <title>Single cell metagenomics reveals metabolic interactions within the superorganism composed of flagellate Streblomastix strix and complex community of Bacteroidetes bacteria on its surface.</title>
        <authorList>
            <person name="Treitli S.C."/>
            <person name="Kolisko M."/>
            <person name="Husnik F."/>
            <person name="Keeling P."/>
            <person name="Hampl V."/>
        </authorList>
    </citation>
    <scope>NUCLEOTIDE SEQUENCE</scope>
    <source>
        <strain evidence="1">STM</strain>
    </source>
</reference>
<comment type="caution">
    <text evidence="1">The sequence shown here is derived from an EMBL/GenBank/DDBJ whole genome shotgun (WGS) entry which is preliminary data.</text>
</comment>
<organism evidence="1">
    <name type="scientific">termite gut metagenome</name>
    <dbReference type="NCBI Taxonomy" id="433724"/>
    <lineage>
        <taxon>unclassified sequences</taxon>
        <taxon>metagenomes</taxon>
        <taxon>organismal metagenomes</taxon>
    </lineage>
</organism>
<proteinExistence type="predicted"/>
<dbReference type="EMBL" id="SNRY01002324">
    <property type="protein sequence ID" value="KAA6325629.1"/>
    <property type="molecule type" value="Genomic_DNA"/>
</dbReference>
<accession>A0A5J4QWI7</accession>
<dbReference type="AlphaFoldDB" id="A0A5J4QWI7"/>
<dbReference type="PROSITE" id="PS51257">
    <property type="entry name" value="PROKAR_LIPOPROTEIN"/>
    <property type="match status" value="1"/>
</dbReference>
<name>A0A5J4QWI7_9ZZZZ</name>
<evidence type="ECO:0008006" key="2">
    <source>
        <dbReference type="Google" id="ProtNLM"/>
    </source>
</evidence>
<sequence length="245" mass="27481">MKRFVLFLFGAIILLFSCKRVPPDSPDQQSSDPPVVDSVLSVTVNAINVYIENSGSMDGYVNGNTEFKDAIRDLLVELKYHYDEGKIKIHFINSDIHPTAIKTDLADFARNINAEWKVGNRASSNLNNVFKQILGKTGKNTISILFSDCIYSIKGGKTIDLLSDEKSLTKDAFLSKSKTGGIGLSTTIVKMKSRFTGTYYDKNNAKTYLTNEDRPYYISVIGDKNAILDFNSKIRVEKMQGRFKF</sequence>
<gene>
    <name evidence="1" type="ORF">EZS27_025175</name>
</gene>
<protein>
    <recommendedName>
        <fullName evidence="2">VWFA domain-containing protein</fullName>
    </recommendedName>
</protein>